<dbReference type="RefSeq" id="WP_032993889.1">
    <property type="nucleotide sequence ID" value="NZ_CP158579.1"/>
</dbReference>
<keyword evidence="1" id="KW-0732">Signal</keyword>
<comment type="caution">
    <text evidence="2">The sequence shown here is derived from an EMBL/GenBank/DDBJ whole genome shotgun (WGS) entry which is preliminary data.</text>
</comment>
<proteinExistence type="predicted"/>
<name>A0A423XSJ3_9ENTR</name>
<evidence type="ECO:0008006" key="4">
    <source>
        <dbReference type="Google" id="ProtNLM"/>
    </source>
</evidence>
<evidence type="ECO:0000256" key="1">
    <source>
        <dbReference type="SAM" id="SignalP"/>
    </source>
</evidence>
<sequence length="200" mass="21945">MLKRCSSLIVFSMLAAPLAQADTLRAVDVTTFDVAGVKTGMDYDQAVKAITEHFHVPASALSVDKFPMMNAVTGNKQPQYVGYEKDGVELSVHFEGRVPVDPAHPLVVSMITYKLPWSTDNKTAMEKAALEKYGPQSNGTYTTPMVWCKNPGKMASDACSSDRNQATLELSNTSLELSDPSWSQARIKFMESKQTRTPGF</sequence>
<evidence type="ECO:0000313" key="2">
    <source>
        <dbReference type="EMBL" id="ROW59508.1"/>
    </source>
</evidence>
<accession>A0A423XSJ3</accession>
<organism evidence="2 3">
    <name type="scientific">Cronobacter malonaticus</name>
    <dbReference type="NCBI Taxonomy" id="413503"/>
    <lineage>
        <taxon>Bacteria</taxon>
        <taxon>Pseudomonadati</taxon>
        <taxon>Pseudomonadota</taxon>
        <taxon>Gammaproteobacteria</taxon>
        <taxon>Enterobacterales</taxon>
        <taxon>Enterobacteriaceae</taxon>
        <taxon>Cronobacter</taxon>
    </lineage>
</organism>
<dbReference type="AlphaFoldDB" id="A0A423XSJ3"/>
<dbReference type="EMBL" id="PQJL01000016">
    <property type="protein sequence ID" value="ROW59508.1"/>
    <property type="molecule type" value="Genomic_DNA"/>
</dbReference>
<reference evidence="2 3" key="1">
    <citation type="journal article" date="2018" name="Front. Microbiol.">
        <title>An Investigation of an Acute Gastroenteritis Outbreak: Cronobacter sakazakii, a Potential Cause of Food-Borne Illness.</title>
        <authorList>
            <person name="Yong W."/>
            <person name="Guo B."/>
            <person name="Shi X."/>
            <person name="Cheng T."/>
            <person name="Chen M."/>
            <person name="Jiang X."/>
            <person name="Ye Y."/>
            <person name="Wang J."/>
            <person name="Xie G."/>
            <person name="Ding J."/>
        </authorList>
    </citation>
    <scope>NUCLEOTIDE SEQUENCE [LARGE SCALE GENOMIC DNA]</scope>
    <source>
        <strain evidence="2 3">S1</strain>
    </source>
</reference>
<evidence type="ECO:0000313" key="3">
    <source>
        <dbReference type="Proteomes" id="UP000285793"/>
    </source>
</evidence>
<protein>
    <recommendedName>
        <fullName evidence="4">DUF4424 domain-containing protein</fullName>
    </recommendedName>
</protein>
<feature type="signal peptide" evidence="1">
    <location>
        <begin position="1"/>
        <end position="21"/>
    </location>
</feature>
<dbReference type="Proteomes" id="UP000285793">
    <property type="component" value="Unassembled WGS sequence"/>
</dbReference>
<feature type="chain" id="PRO_5019039880" description="DUF4424 domain-containing protein" evidence="1">
    <location>
        <begin position="22"/>
        <end position="200"/>
    </location>
</feature>
<gene>
    <name evidence="2" type="ORF">C3E80_13980</name>
</gene>